<dbReference type="AlphaFoldDB" id="A0A5S3US10"/>
<gene>
    <name evidence="1" type="ORF">CWC22_021440</name>
</gene>
<evidence type="ECO:0000313" key="2">
    <source>
        <dbReference type="Proteomes" id="UP000305729"/>
    </source>
</evidence>
<name>A0A5S3US10_9GAMM</name>
<sequence>MKYLIALFILIFSVGSYANYQSQGQVTNIMTTSGKIIVTVKNVNGAIDKFWFTPDSDINRVSLSLFLAAKATQGTVWVSGSDTIDNLQYPHKARRLIAMDYK</sequence>
<protein>
    <submittedName>
        <fullName evidence="1">Uncharacterized protein</fullName>
    </submittedName>
</protein>
<dbReference type="RefSeq" id="WP_125557692.1">
    <property type="nucleotide sequence ID" value="NZ_CP045430.1"/>
</dbReference>
<organism evidence="1 2">
    <name type="scientific">Pseudoalteromonas rubra</name>
    <dbReference type="NCBI Taxonomy" id="43658"/>
    <lineage>
        <taxon>Bacteria</taxon>
        <taxon>Pseudomonadati</taxon>
        <taxon>Pseudomonadota</taxon>
        <taxon>Gammaproteobacteria</taxon>
        <taxon>Alteromonadales</taxon>
        <taxon>Pseudoalteromonadaceae</taxon>
        <taxon>Pseudoalteromonas</taxon>
    </lineage>
</organism>
<reference evidence="1 2" key="1">
    <citation type="submission" date="2019-10" db="EMBL/GenBank/DDBJ databases">
        <title>Pseudoalteromonas rubra S4059.</title>
        <authorList>
            <person name="Paulsen S."/>
            <person name="Wang X."/>
        </authorList>
    </citation>
    <scope>NUCLEOTIDE SEQUENCE [LARGE SCALE GENOMIC DNA]</scope>
    <source>
        <strain evidence="1 2">S4059</strain>
    </source>
</reference>
<evidence type="ECO:0000313" key="1">
    <source>
        <dbReference type="EMBL" id="QPB85576.1"/>
    </source>
</evidence>
<proteinExistence type="predicted"/>
<accession>A0A5S3US10</accession>
<dbReference type="Proteomes" id="UP000305729">
    <property type="component" value="Chromosome 2"/>
</dbReference>
<dbReference type="EMBL" id="CP045430">
    <property type="protein sequence ID" value="QPB85576.1"/>
    <property type="molecule type" value="Genomic_DNA"/>
</dbReference>